<name>A0A9W4WL96_9GLOM</name>
<evidence type="ECO:0000256" key="2">
    <source>
        <dbReference type="ARBA" id="ARBA00022448"/>
    </source>
</evidence>
<keyword evidence="4 6" id="KW-1133">Transmembrane helix</keyword>
<evidence type="ECO:0000256" key="4">
    <source>
        <dbReference type="ARBA" id="ARBA00022989"/>
    </source>
</evidence>
<feature type="transmembrane region" description="Helical" evidence="6">
    <location>
        <begin position="420"/>
        <end position="442"/>
    </location>
</feature>
<dbReference type="Gene3D" id="1.20.1740.10">
    <property type="entry name" value="Amino acid/polyamine transporter I"/>
    <property type="match status" value="1"/>
</dbReference>
<dbReference type="InterPro" id="IPR002293">
    <property type="entry name" value="AA/rel_permease1"/>
</dbReference>
<feature type="transmembrane region" description="Helical" evidence="6">
    <location>
        <begin position="126"/>
        <end position="150"/>
    </location>
</feature>
<reference evidence="7" key="1">
    <citation type="submission" date="2022-08" db="EMBL/GenBank/DDBJ databases">
        <authorList>
            <person name="Kallberg Y."/>
            <person name="Tangrot J."/>
            <person name="Rosling A."/>
        </authorList>
    </citation>
    <scope>NUCLEOTIDE SEQUENCE</scope>
    <source>
        <strain evidence="7">Wild A</strain>
    </source>
</reference>
<dbReference type="Pfam" id="PF13520">
    <property type="entry name" value="AA_permease_2"/>
    <property type="match status" value="1"/>
</dbReference>
<evidence type="ECO:0000256" key="5">
    <source>
        <dbReference type="ARBA" id="ARBA00023136"/>
    </source>
</evidence>
<comment type="subcellular location">
    <subcellularLocation>
        <location evidence="1">Membrane</location>
        <topology evidence="1">Multi-pass membrane protein</topology>
    </subcellularLocation>
</comment>
<dbReference type="PANTHER" id="PTHR43243">
    <property type="entry name" value="INNER MEMBRANE TRANSPORTER YGJI-RELATED"/>
    <property type="match status" value="1"/>
</dbReference>
<evidence type="ECO:0000313" key="8">
    <source>
        <dbReference type="Proteomes" id="UP001153678"/>
    </source>
</evidence>
<dbReference type="PIRSF" id="PIRSF006060">
    <property type="entry name" value="AA_transporter"/>
    <property type="match status" value="1"/>
</dbReference>
<dbReference type="EMBL" id="CAMKVN010000696">
    <property type="protein sequence ID" value="CAI2170400.1"/>
    <property type="molecule type" value="Genomic_DNA"/>
</dbReference>
<evidence type="ECO:0000256" key="1">
    <source>
        <dbReference type="ARBA" id="ARBA00004141"/>
    </source>
</evidence>
<dbReference type="AlphaFoldDB" id="A0A9W4WL96"/>
<keyword evidence="2" id="KW-0813">Transport</keyword>
<keyword evidence="8" id="KW-1185">Reference proteome</keyword>
<dbReference type="Proteomes" id="UP001153678">
    <property type="component" value="Unassembled WGS sequence"/>
</dbReference>
<organism evidence="7 8">
    <name type="scientific">Funneliformis geosporum</name>
    <dbReference type="NCBI Taxonomy" id="1117311"/>
    <lineage>
        <taxon>Eukaryota</taxon>
        <taxon>Fungi</taxon>
        <taxon>Fungi incertae sedis</taxon>
        <taxon>Mucoromycota</taxon>
        <taxon>Glomeromycotina</taxon>
        <taxon>Glomeromycetes</taxon>
        <taxon>Glomerales</taxon>
        <taxon>Glomeraceae</taxon>
        <taxon>Funneliformis</taxon>
    </lineage>
</organism>
<feature type="transmembrane region" description="Helical" evidence="6">
    <location>
        <begin position="395"/>
        <end position="414"/>
    </location>
</feature>
<feature type="transmembrane region" description="Helical" evidence="6">
    <location>
        <begin position="256"/>
        <end position="278"/>
    </location>
</feature>
<evidence type="ECO:0000313" key="7">
    <source>
        <dbReference type="EMBL" id="CAI2170400.1"/>
    </source>
</evidence>
<feature type="transmembrane region" description="Helical" evidence="6">
    <location>
        <begin position="478"/>
        <end position="496"/>
    </location>
</feature>
<keyword evidence="5 6" id="KW-0472">Membrane</keyword>
<protein>
    <submittedName>
        <fullName evidence="7">3688_t:CDS:1</fullName>
    </submittedName>
</protein>
<keyword evidence="3 6" id="KW-0812">Transmembrane</keyword>
<dbReference type="PANTHER" id="PTHR43243:SF4">
    <property type="entry name" value="CATIONIC AMINO ACID TRANSPORTER 4"/>
    <property type="match status" value="1"/>
</dbReference>
<proteinExistence type="predicted"/>
<feature type="transmembrane region" description="Helical" evidence="6">
    <location>
        <begin position="55"/>
        <end position="77"/>
    </location>
</feature>
<comment type="caution">
    <text evidence="7">The sequence shown here is derived from an EMBL/GenBank/DDBJ whole genome shotgun (WGS) entry which is preliminary data.</text>
</comment>
<feature type="transmembrane region" description="Helical" evidence="6">
    <location>
        <begin position="217"/>
        <end position="236"/>
    </location>
</feature>
<dbReference type="GO" id="GO:0015171">
    <property type="term" value="F:amino acid transmembrane transporter activity"/>
    <property type="evidence" value="ECO:0007669"/>
    <property type="project" value="TreeGrafter"/>
</dbReference>
<dbReference type="OrthoDB" id="5982228at2759"/>
<dbReference type="GO" id="GO:0016020">
    <property type="term" value="C:membrane"/>
    <property type="evidence" value="ECO:0007669"/>
    <property type="project" value="UniProtKB-SubCell"/>
</dbReference>
<accession>A0A9W4WL96</accession>
<evidence type="ECO:0000256" key="3">
    <source>
        <dbReference type="ARBA" id="ARBA00022692"/>
    </source>
</evidence>
<feature type="transmembrane region" description="Helical" evidence="6">
    <location>
        <begin position="83"/>
        <end position="105"/>
    </location>
</feature>
<feature type="transmembrane region" description="Helical" evidence="6">
    <location>
        <begin position="191"/>
        <end position="210"/>
    </location>
</feature>
<gene>
    <name evidence="7" type="ORF">FWILDA_LOCUS4563</name>
</gene>
<feature type="transmembrane region" description="Helical" evidence="6">
    <location>
        <begin position="299"/>
        <end position="323"/>
    </location>
</feature>
<feature type="transmembrane region" description="Helical" evidence="6">
    <location>
        <begin position="454"/>
        <end position="472"/>
    </location>
</feature>
<feature type="transmembrane region" description="Helical" evidence="6">
    <location>
        <begin position="343"/>
        <end position="366"/>
    </location>
</feature>
<sequence>MMKGYTFYTSGAPQQPGESKWKYRIRKLFTIKTLDKIEFDHGTSALNRTLGAWDVIMLGIGGIIGTGIFVLTGQAAAYNAGPAVIFSFIISGIASAFAALSYSEIASMIPVAGSAYTYTYATMGELLAWIIGWDLILEYLFGSASIALGFSEYFVHFFEHAFKIHIPPAWTVAPLIYNETTSAFEKVPGSYFNVPAFAITIFLTIILIIGIRESANFNTLIVGIKVLILVIFVIAGSTKINTANYKPFVPQNEGKFTEFGFTGILSGATVVFFAYIGFDAVSTTAQEVKNPQINLPIGIIGSLAICTVLYIAVSTVMTGMVPFRELGSPAPISSAAEKNNMRWLGIIVDLGAMLGLVSGNLVTLLAQTRIFYSMAHDGLLFTKSSKIHPRFKTPYIITAITGIFCAIASALLPIDILTQLTSVGTLFAFLLVNVGVVILRIYAPDVPRKFKVPGGPYLVPIIGSAFDILLLASAHKAAIERLFIWMAVGLLIYFVYGVRNSKVNNNDNVREISKRETNDPNNDGVIEMINVVGDDDGSKFMLSKL</sequence>
<evidence type="ECO:0000256" key="6">
    <source>
        <dbReference type="SAM" id="Phobius"/>
    </source>
</evidence>